<feature type="coiled-coil region" evidence="1">
    <location>
        <begin position="4"/>
        <end position="31"/>
    </location>
</feature>
<dbReference type="OrthoDB" id="10393687at2759"/>
<evidence type="ECO:0000313" key="3">
    <source>
        <dbReference type="EMBL" id="PPJ51418.1"/>
    </source>
</evidence>
<evidence type="ECO:0000256" key="1">
    <source>
        <dbReference type="SAM" id="Coils"/>
    </source>
</evidence>
<accession>A0A2S6BVB9</accession>
<proteinExistence type="predicted"/>
<feature type="coiled-coil region" evidence="1">
    <location>
        <begin position="149"/>
        <end position="183"/>
    </location>
</feature>
<sequence length="270" mass="31078">MAEKKATALNISRLEEQLEKAQAANRRLSRKISGGSVRERRFPIEGDNAHRRVKLQLSQVLARHKDLKDDHTRLQKDKNNWQVKYDDLFRGYQQSEIVVRQLAWGNPRRDSHPEDQSTHSQDLETSLASDLQVLHTNIECSISLLHEQQDSQRGQLTELETNMDKFQAEMEGLREDETSLKAQNVIVRNSLSSAQQAQRSLQAKSRVIQYECNALWEHLIYLEAAGDDAGEETVRNCDEVDVGWVQKATAVFAKVLQGVNERQKMYYVLH</sequence>
<keyword evidence="1" id="KW-0175">Coiled coil</keyword>
<dbReference type="AlphaFoldDB" id="A0A2S6BVB9"/>
<name>A0A2S6BVB9_9PEZI</name>
<protein>
    <submittedName>
        <fullName evidence="3">Uncharacterized protein</fullName>
    </submittedName>
</protein>
<feature type="compositionally biased region" description="Basic and acidic residues" evidence="2">
    <location>
        <begin position="107"/>
        <end position="117"/>
    </location>
</feature>
<reference evidence="4" key="1">
    <citation type="journal article" date="2017" name="bioRxiv">
        <title>Conservation of a gene cluster reveals novel cercosporin biosynthetic mechanisms and extends production to the genus Colletotrichum.</title>
        <authorList>
            <person name="de Jonge R."/>
            <person name="Ebert M.K."/>
            <person name="Huitt-Roehl C.R."/>
            <person name="Pal P."/>
            <person name="Suttle J.C."/>
            <person name="Spanner R.E."/>
            <person name="Neubauer J.D."/>
            <person name="Jurick W.M.II."/>
            <person name="Stott K.A."/>
            <person name="Secor G.A."/>
            <person name="Thomma B.P.H.J."/>
            <person name="Van de Peer Y."/>
            <person name="Townsend C.A."/>
            <person name="Bolton M.D."/>
        </authorList>
    </citation>
    <scope>NUCLEOTIDE SEQUENCE [LARGE SCALE GENOMIC DNA]</scope>
    <source>
        <strain evidence="4">CBS538.71</strain>
    </source>
</reference>
<feature type="region of interest" description="Disordered" evidence="2">
    <location>
        <begin position="105"/>
        <end position="124"/>
    </location>
</feature>
<dbReference type="EMBL" id="PNEN01001754">
    <property type="protein sequence ID" value="PPJ51418.1"/>
    <property type="molecule type" value="Genomic_DNA"/>
</dbReference>
<keyword evidence="4" id="KW-1185">Reference proteome</keyword>
<gene>
    <name evidence="3" type="ORF">CBER1_09341</name>
</gene>
<comment type="caution">
    <text evidence="3">The sequence shown here is derived from an EMBL/GenBank/DDBJ whole genome shotgun (WGS) entry which is preliminary data.</text>
</comment>
<evidence type="ECO:0000256" key="2">
    <source>
        <dbReference type="SAM" id="MobiDB-lite"/>
    </source>
</evidence>
<feature type="coiled-coil region" evidence="1">
    <location>
        <begin position="57"/>
        <end position="84"/>
    </location>
</feature>
<evidence type="ECO:0000313" key="4">
    <source>
        <dbReference type="Proteomes" id="UP000237631"/>
    </source>
</evidence>
<organism evidence="3 4">
    <name type="scientific">Cercospora berteroae</name>
    <dbReference type="NCBI Taxonomy" id="357750"/>
    <lineage>
        <taxon>Eukaryota</taxon>
        <taxon>Fungi</taxon>
        <taxon>Dikarya</taxon>
        <taxon>Ascomycota</taxon>
        <taxon>Pezizomycotina</taxon>
        <taxon>Dothideomycetes</taxon>
        <taxon>Dothideomycetidae</taxon>
        <taxon>Mycosphaerellales</taxon>
        <taxon>Mycosphaerellaceae</taxon>
        <taxon>Cercospora</taxon>
    </lineage>
</organism>
<dbReference type="Proteomes" id="UP000237631">
    <property type="component" value="Unassembled WGS sequence"/>
</dbReference>